<evidence type="ECO:0000256" key="5">
    <source>
        <dbReference type="ARBA" id="ARBA00023136"/>
    </source>
</evidence>
<keyword evidence="8" id="KW-1185">Reference proteome</keyword>
<organism evidence="7 8">
    <name type="scientific">Candidatus Phycosocius spiralis</name>
    <dbReference type="NCBI Taxonomy" id="2815099"/>
    <lineage>
        <taxon>Bacteria</taxon>
        <taxon>Pseudomonadati</taxon>
        <taxon>Pseudomonadota</taxon>
        <taxon>Alphaproteobacteria</taxon>
        <taxon>Caulobacterales</taxon>
        <taxon>Caulobacterales incertae sedis</taxon>
        <taxon>Candidatus Phycosocius</taxon>
    </lineage>
</organism>
<comment type="caution">
    <text evidence="7">The sequence shown here is derived from an EMBL/GenBank/DDBJ whole genome shotgun (WGS) entry which is preliminary data.</text>
</comment>
<reference evidence="7" key="2">
    <citation type="journal article" date="2023" name="ISME Commun">
        <title>Characterization of a bloom-associated alphaproteobacterial lineage, 'Candidatus Phycosocius': insights into freshwater algal-bacterial interactions.</title>
        <authorList>
            <person name="Tanabe Y."/>
            <person name="Yamaguchi H."/>
            <person name="Yoshida M."/>
            <person name="Kai A."/>
            <person name="Okazaki Y."/>
        </authorList>
    </citation>
    <scope>NUCLEOTIDE SEQUENCE</scope>
    <source>
        <strain evidence="7">BOTRYCO-1</strain>
    </source>
</reference>
<evidence type="ECO:0000256" key="1">
    <source>
        <dbReference type="ARBA" id="ARBA00004127"/>
    </source>
</evidence>
<name>A0ABQ4PX92_9PROT</name>
<accession>A0ABQ4PX92</accession>
<keyword evidence="3 6" id="KW-0812">Transmembrane</keyword>
<dbReference type="EMBL" id="BPFZ01000008">
    <property type="protein sequence ID" value="GIU67293.1"/>
    <property type="molecule type" value="Genomic_DNA"/>
</dbReference>
<comment type="subcellular location">
    <subcellularLocation>
        <location evidence="1">Endomembrane system</location>
        <topology evidence="1">Multi-pass membrane protein</topology>
    </subcellularLocation>
</comment>
<dbReference type="PANTHER" id="PTHR36838:SF4">
    <property type="entry name" value="AUXIN EFFLUX CARRIER FAMILY PROTEIN"/>
    <property type="match status" value="1"/>
</dbReference>
<evidence type="ECO:0000256" key="3">
    <source>
        <dbReference type="ARBA" id="ARBA00022692"/>
    </source>
</evidence>
<sequence>MLASIIYLAANLIRFSKFIWPLAPALDRVGHAAMPIALISVVAALRLDGLKNRPQPLALSTAYKLVMAPLIMLGVISVFGLNPFASVLVVGAATMHSTPASYVLARELDGDAPLMAGIVTLTTLLALVTIPLWQTLTLGLVQQPPLA</sequence>
<evidence type="ECO:0000256" key="4">
    <source>
        <dbReference type="ARBA" id="ARBA00022989"/>
    </source>
</evidence>
<gene>
    <name evidence="7" type="ORF">PsB1_1447</name>
</gene>
<feature type="transmembrane region" description="Helical" evidence="6">
    <location>
        <begin position="114"/>
        <end position="133"/>
    </location>
</feature>
<dbReference type="Proteomes" id="UP001161064">
    <property type="component" value="Unassembled WGS sequence"/>
</dbReference>
<proteinExistence type="predicted"/>
<keyword evidence="5 6" id="KW-0472">Membrane</keyword>
<reference evidence="7" key="1">
    <citation type="submission" date="2021-05" db="EMBL/GenBank/DDBJ databases">
        <authorList>
            <person name="Tanabe Y."/>
        </authorList>
    </citation>
    <scope>NUCLEOTIDE SEQUENCE</scope>
    <source>
        <strain evidence="7">BOTRYCO-1</strain>
    </source>
</reference>
<dbReference type="Gene3D" id="1.20.1530.20">
    <property type="match status" value="1"/>
</dbReference>
<evidence type="ECO:0000313" key="8">
    <source>
        <dbReference type="Proteomes" id="UP001161064"/>
    </source>
</evidence>
<evidence type="ECO:0008006" key="9">
    <source>
        <dbReference type="Google" id="ProtNLM"/>
    </source>
</evidence>
<keyword evidence="4 6" id="KW-1133">Transmembrane helix</keyword>
<protein>
    <recommendedName>
        <fullName evidence="9">Transporter</fullName>
    </recommendedName>
</protein>
<dbReference type="Pfam" id="PF01758">
    <property type="entry name" value="SBF"/>
    <property type="match status" value="1"/>
</dbReference>
<keyword evidence="2" id="KW-0813">Transport</keyword>
<evidence type="ECO:0000256" key="6">
    <source>
        <dbReference type="SAM" id="Phobius"/>
    </source>
</evidence>
<evidence type="ECO:0000256" key="2">
    <source>
        <dbReference type="ARBA" id="ARBA00022448"/>
    </source>
</evidence>
<dbReference type="PANTHER" id="PTHR36838">
    <property type="entry name" value="AUXIN EFFLUX CARRIER FAMILY PROTEIN"/>
    <property type="match status" value="1"/>
</dbReference>
<dbReference type="InterPro" id="IPR002657">
    <property type="entry name" value="BilAc:Na_symport/Acr3"/>
</dbReference>
<feature type="transmembrane region" description="Helical" evidence="6">
    <location>
        <begin position="70"/>
        <end position="94"/>
    </location>
</feature>
<evidence type="ECO:0000313" key="7">
    <source>
        <dbReference type="EMBL" id="GIU67293.1"/>
    </source>
</evidence>
<dbReference type="InterPro" id="IPR038770">
    <property type="entry name" value="Na+/solute_symporter_sf"/>
</dbReference>